<feature type="domain" description="Glucose/Sorbosone dehydrogenase" evidence="1">
    <location>
        <begin position="158"/>
        <end position="265"/>
    </location>
</feature>
<dbReference type="InterPro" id="IPR011042">
    <property type="entry name" value="6-blade_b-propeller_TolB-like"/>
</dbReference>
<evidence type="ECO:0000313" key="3">
    <source>
        <dbReference type="Proteomes" id="UP000276634"/>
    </source>
</evidence>
<proteinExistence type="predicted"/>
<dbReference type="PANTHER" id="PTHR33546:SF1">
    <property type="entry name" value="LARGE, MULTIFUNCTIONAL SECRETED PROTEIN"/>
    <property type="match status" value="1"/>
</dbReference>
<organism evidence="2 3">
    <name type="scientific">Inmirania thermothiophila</name>
    <dbReference type="NCBI Taxonomy" id="1750597"/>
    <lineage>
        <taxon>Bacteria</taxon>
        <taxon>Pseudomonadati</taxon>
        <taxon>Pseudomonadota</taxon>
        <taxon>Gammaproteobacteria</taxon>
        <taxon>Chromatiales</taxon>
        <taxon>Ectothiorhodospiraceae</taxon>
        <taxon>Inmirania</taxon>
    </lineage>
</organism>
<sequence length="370" mass="40307">MARIALPPGFRAAVYAWPVPGARSLALGPGGTVFVGSRGEGRVYALHDADGDGRAERVEVLLAGLDTPNGVAVGGDDLYVAENHRLVRYAGLAARPGTPPRPEVLARLPRYRHHGWRYLRIGPQGRPWLSLGAPCNVCEAPGTARIVRVEPDGRLTPWALGVRNSVGFDWHPRTGVLWFTDNGRDWLGDDLPPDELNRAPRPGLHFGFPYCHGRGLADPEFGRGADCRRYTPPALELGPHVAALGMRFYTGDTFPPPWRGRLFIAEHGSWNRSERIGYRITTVRVEGGRADDYRPFAVGWLTAGRVWGRPVDLLVMPDGALLVSDDHAGAVYRIAYEGADAAPQARSNRAMDSTCAVCGNMSMTPAAARR</sequence>
<dbReference type="Gene3D" id="2.120.10.30">
    <property type="entry name" value="TolB, C-terminal domain"/>
    <property type="match status" value="1"/>
</dbReference>
<dbReference type="InterPro" id="IPR011041">
    <property type="entry name" value="Quinoprot_gluc/sorb_DH_b-prop"/>
</dbReference>
<protein>
    <submittedName>
        <fullName evidence="2">Glucose/arabinose dehydrogenase</fullName>
    </submittedName>
</protein>
<gene>
    <name evidence="2" type="ORF">EDC57_1333</name>
</gene>
<reference evidence="2 3" key="1">
    <citation type="submission" date="2018-11" db="EMBL/GenBank/DDBJ databases">
        <title>Genomic Encyclopedia of Type Strains, Phase IV (KMG-IV): sequencing the most valuable type-strain genomes for metagenomic binning, comparative biology and taxonomic classification.</title>
        <authorList>
            <person name="Goeker M."/>
        </authorList>
    </citation>
    <scope>NUCLEOTIDE SEQUENCE [LARGE SCALE GENOMIC DNA]</scope>
    <source>
        <strain evidence="2 3">DSM 100275</strain>
    </source>
</reference>
<dbReference type="PANTHER" id="PTHR33546">
    <property type="entry name" value="LARGE, MULTIFUNCTIONAL SECRETED PROTEIN-RELATED"/>
    <property type="match status" value="1"/>
</dbReference>
<dbReference type="EMBL" id="RJVI01000002">
    <property type="protein sequence ID" value="ROR32142.1"/>
    <property type="molecule type" value="Genomic_DNA"/>
</dbReference>
<dbReference type="AlphaFoldDB" id="A0A3N1Y3J6"/>
<dbReference type="Pfam" id="PF07995">
    <property type="entry name" value="GSDH"/>
    <property type="match status" value="1"/>
</dbReference>
<dbReference type="SUPFAM" id="SSF50952">
    <property type="entry name" value="Soluble quinoprotein glucose dehydrogenase"/>
    <property type="match status" value="1"/>
</dbReference>
<dbReference type="Proteomes" id="UP000276634">
    <property type="component" value="Unassembled WGS sequence"/>
</dbReference>
<evidence type="ECO:0000259" key="1">
    <source>
        <dbReference type="Pfam" id="PF07995"/>
    </source>
</evidence>
<name>A0A3N1Y3J6_9GAMM</name>
<keyword evidence="3" id="KW-1185">Reference proteome</keyword>
<comment type="caution">
    <text evidence="2">The sequence shown here is derived from an EMBL/GenBank/DDBJ whole genome shotgun (WGS) entry which is preliminary data.</text>
</comment>
<evidence type="ECO:0000313" key="2">
    <source>
        <dbReference type="EMBL" id="ROR32142.1"/>
    </source>
</evidence>
<dbReference type="InterPro" id="IPR012938">
    <property type="entry name" value="Glc/Sorbosone_DH"/>
</dbReference>
<accession>A0A3N1Y3J6</accession>